<dbReference type="Pfam" id="PF10117">
    <property type="entry name" value="McrBC"/>
    <property type="match status" value="1"/>
</dbReference>
<dbReference type="InterPro" id="IPR019292">
    <property type="entry name" value="McrC"/>
</dbReference>
<dbReference type="PANTHER" id="PTHR38733">
    <property type="entry name" value="PROTEIN MCRC"/>
    <property type="match status" value="1"/>
</dbReference>
<gene>
    <name evidence="1" type="ORF">PMI13_00529</name>
</gene>
<dbReference type="REBASE" id="54526">
    <property type="entry name" value="Csp314McrBCP"/>
</dbReference>
<protein>
    <submittedName>
        <fullName evidence="1">McrBC 5-methylcytosine restriction system component</fullName>
    </submittedName>
</protein>
<dbReference type="RefSeq" id="WP_007840383.1">
    <property type="nucleotide sequence ID" value="NZ_AKJY01000006.1"/>
</dbReference>
<comment type="caution">
    <text evidence="1">The sequence shown here is derived from an EMBL/GenBank/DDBJ whole genome shotgun (WGS) entry which is preliminary data.</text>
</comment>
<evidence type="ECO:0000313" key="2">
    <source>
        <dbReference type="Proteomes" id="UP000007509"/>
    </source>
</evidence>
<evidence type="ECO:0000313" key="1">
    <source>
        <dbReference type="EMBL" id="EJL75382.1"/>
    </source>
</evidence>
<accession>J2TB52</accession>
<keyword evidence="2" id="KW-1185">Reference proteome</keyword>
<proteinExistence type="predicted"/>
<dbReference type="PANTHER" id="PTHR38733:SF1">
    <property type="entry name" value="TYPE IV METHYL-DIRECTED RESTRICTION ENZYME ECOKMCRBC"/>
    <property type="match status" value="1"/>
</dbReference>
<dbReference type="AlphaFoldDB" id="J2TB52"/>
<sequence length="481" mass="56304">MGIRLSEHKSFTVSRITEGEEILDNDLLFLKLSEPSYELFKDVKSKPYNSNGNSYAVKEEAGFYSIKADYYVGLDWLGNTGRTVCVEPKINPGLTEYFNDCLESDENSSEEYTADYRVEQVEVNYLDLLLQIMSLPKTAEASEGVIRIDWEAKYIRIDRKDDRLTPFLIVQFLQVLKAIVRKGLKKSYYKVRANLNNRAKGKILVGEHIRQNVFKSRFTSTFCEFQVFGADHIENRFLKKVLQFAVSYIENNEFLFSSNIDSVKNIVSYCRPAFELIGEDIEEKYLKNINLNPFFNEYKEALRIGQFILKRFSYNITKTAQQKTETPPFWIDMPQLFELYFYYQLLKANPSDEKYIHYQFSTYGNSLDILISKPGFEMIIDAKYKLKYNKSHIHQDIRQVSGYARLKKVIHQIKADNPEWEENKTIDCLIIYPELKMPSEQPHESPGKFSLENIKKQFRNPENQIMAYDKVFKLGISLPVL</sequence>
<name>J2TB52_9FLAO</name>
<dbReference type="PATRIC" id="fig|1144316.3.peg.544"/>
<dbReference type="EMBL" id="AKJY01000006">
    <property type="protein sequence ID" value="EJL75382.1"/>
    <property type="molecule type" value="Genomic_DNA"/>
</dbReference>
<dbReference type="Proteomes" id="UP000007509">
    <property type="component" value="Unassembled WGS sequence"/>
</dbReference>
<reference evidence="1 2" key="1">
    <citation type="journal article" date="2012" name="J. Bacteriol.">
        <title>Twenty-one genome sequences from Pseudomonas species and 19 genome sequences from diverse bacteria isolated from the rhizosphere and endosphere of Populus deltoides.</title>
        <authorList>
            <person name="Brown S.D."/>
            <person name="Utturkar S.M."/>
            <person name="Klingeman D.M."/>
            <person name="Johnson C.M."/>
            <person name="Martin S.L."/>
            <person name="Land M.L."/>
            <person name="Lu T.Y."/>
            <person name="Schadt C.W."/>
            <person name="Doktycz M.J."/>
            <person name="Pelletier D.A."/>
        </authorList>
    </citation>
    <scope>NUCLEOTIDE SEQUENCE [LARGE SCALE GENOMIC DNA]</scope>
    <source>
        <strain evidence="1 2">CF314</strain>
    </source>
</reference>
<organism evidence="1 2">
    <name type="scientific">Chryseobacterium populi</name>
    <dbReference type="NCBI Taxonomy" id="1144316"/>
    <lineage>
        <taxon>Bacteria</taxon>
        <taxon>Pseudomonadati</taxon>
        <taxon>Bacteroidota</taxon>
        <taxon>Flavobacteriia</taxon>
        <taxon>Flavobacteriales</taxon>
        <taxon>Weeksellaceae</taxon>
        <taxon>Chryseobacterium group</taxon>
        <taxon>Chryseobacterium</taxon>
    </lineage>
</organism>
<dbReference type="OrthoDB" id="828100at2"/>